<evidence type="ECO:0000256" key="1">
    <source>
        <dbReference type="SAM" id="MobiDB-lite"/>
    </source>
</evidence>
<reference evidence="2 3" key="1">
    <citation type="submission" date="2019-04" db="EMBL/GenBank/DDBJ databases">
        <title>High contiguity whole genome sequence and gene annotation resource for two Venturia nashicola isolates.</title>
        <authorList>
            <person name="Prokchorchik M."/>
            <person name="Won K."/>
            <person name="Lee Y."/>
            <person name="Choi E.D."/>
            <person name="Segonzac C."/>
            <person name="Sohn K.H."/>
        </authorList>
    </citation>
    <scope>NUCLEOTIDE SEQUENCE [LARGE SCALE GENOMIC DNA]</scope>
    <source>
        <strain evidence="2 3">PRI2</strain>
    </source>
</reference>
<accession>A0A4Z1NV26</accession>
<organism evidence="2 3">
    <name type="scientific">Venturia nashicola</name>
    <dbReference type="NCBI Taxonomy" id="86259"/>
    <lineage>
        <taxon>Eukaryota</taxon>
        <taxon>Fungi</taxon>
        <taxon>Dikarya</taxon>
        <taxon>Ascomycota</taxon>
        <taxon>Pezizomycotina</taxon>
        <taxon>Dothideomycetes</taxon>
        <taxon>Pleosporomycetidae</taxon>
        <taxon>Venturiales</taxon>
        <taxon>Venturiaceae</taxon>
        <taxon>Venturia</taxon>
    </lineage>
</organism>
<sequence length="271" mass="29953">MPGASLWLIPPQPHHLLPHNDKKTSTSQGLHIPHPHLPGHAKRHSQDLPLPKKPHSRQSSNDLSKSSHHHKIHDTLTELINTIPSTIPTTSTPDPLTFVPHITLTSGINLAALQPNPKAWLERIAIPEENDVTVSFKSLEVGPTFTKKLFLRCEKGGLQGLAELARWQAVEATNSLGSSNSEDARRRAEAWAESNFDPHVSLLYSDTQISEQQKIDLQNEILKSGITFDGSGDLSGWKGGGIWLVDTSVPIREWKPIAERKLKLGTDTEDL</sequence>
<feature type="region of interest" description="Disordered" evidence="1">
    <location>
        <begin position="1"/>
        <end position="70"/>
    </location>
</feature>
<dbReference type="Pfam" id="PF07823">
    <property type="entry name" value="CPDase"/>
    <property type="match status" value="1"/>
</dbReference>
<comment type="caution">
    <text evidence="2">The sequence shown here is derived from an EMBL/GenBank/DDBJ whole genome shotgun (WGS) entry which is preliminary data.</text>
</comment>
<dbReference type="STRING" id="86259.A0A4Z1NV26"/>
<dbReference type="AlphaFoldDB" id="A0A4Z1NV26"/>
<dbReference type="EMBL" id="SNSC02000013">
    <property type="protein sequence ID" value="TID18814.1"/>
    <property type="molecule type" value="Genomic_DNA"/>
</dbReference>
<keyword evidence="3" id="KW-1185">Reference proteome</keyword>
<dbReference type="GO" id="GO:0004113">
    <property type="term" value="F:2',3'-cyclic-nucleotide 3'-phosphodiesterase activity"/>
    <property type="evidence" value="ECO:0007669"/>
    <property type="project" value="TreeGrafter"/>
</dbReference>
<dbReference type="OrthoDB" id="514292at2759"/>
<gene>
    <name evidence="2" type="ORF">E6O75_ATG05935</name>
</gene>
<protein>
    <submittedName>
        <fullName evidence="2">2'-3'-cyclic-nucleotide 3'-phosphodiesterase</fullName>
    </submittedName>
</protein>
<dbReference type="SUPFAM" id="SSF55144">
    <property type="entry name" value="LigT-like"/>
    <property type="match status" value="1"/>
</dbReference>
<proteinExistence type="predicted"/>
<dbReference type="PANTHER" id="PTHR28141">
    <property type="entry name" value="2',3'-CYCLIC-NUCLEOTIDE 3'-PHOSPHODIESTERASE"/>
    <property type="match status" value="1"/>
</dbReference>
<dbReference type="PANTHER" id="PTHR28141:SF1">
    <property type="entry name" value="2',3'-CYCLIC-NUCLEOTIDE 3'-PHOSPHODIESTERASE"/>
    <property type="match status" value="1"/>
</dbReference>
<dbReference type="InterPro" id="IPR009097">
    <property type="entry name" value="Cyclic_Pdiesterase"/>
</dbReference>
<name>A0A4Z1NV26_9PEZI</name>
<dbReference type="GO" id="GO:0009187">
    <property type="term" value="P:cyclic nucleotide metabolic process"/>
    <property type="evidence" value="ECO:0007669"/>
    <property type="project" value="TreeGrafter"/>
</dbReference>
<dbReference type="InterPro" id="IPR012386">
    <property type="entry name" value="Cyclic-nucl_3Pdiesterase"/>
</dbReference>
<dbReference type="Proteomes" id="UP000298493">
    <property type="component" value="Unassembled WGS sequence"/>
</dbReference>
<feature type="compositionally biased region" description="Basic residues" evidence="1">
    <location>
        <begin position="33"/>
        <end position="43"/>
    </location>
</feature>
<evidence type="ECO:0000313" key="2">
    <source>
        <dbReference type="EMBL" id="TID18814.1"/>
    </source>
</evidence>
<evidence type="ECO:0000313" key="3">
    <source>
        <dbReference type="Proteomes" id="UP000298493"/>
    </source>
</evidence>
<dbReference type="Gene3D" id="3.90.1140.10">
    <property type="entry name" value="Cyclic phosphodiesterase"/>
    <property type="match status" value="1"/>
</dbReference>